<dbReference type="SMART" id="SM00066">
    <property type="entry name" value="GAL4"/>
    <property type="match status" value="1"/>
</dbReference>
<dbReference type="PROSITE" id="PS50048">
    <property type="entry name" value="ZN2_CY6_FUNGAL_2"/>
    <property type="match status" value="1"/>
</dbReference>
<sequence>MTRDTIVLKATDSCIKPSLRTRTGCLTCRRRKKRCDERRPSCTGCQRNRLECQWESAGSLIWPKRRRARGTGAEKLLPDQAQRMVNVFSVLTPDIVSRLLRHFLNASPRWLSTRTGPRRTDYMKWLSPALSKSHVVRSCVLAIAAADLLKYYGNHPQLQHAAFEYYGQAVSSLRRAIESELSFDSSSDAFSSDYTPLSVLLLCLHETQNFTSRERILPHLNAAAFLLQNRIRCDSIDTDLRGYLFEMFCYFFALARFSLGSELLIAQADRIFASPSIIQHIQHGHIMGISQSLFIAIYRICHFSHDMQSSISADRSSARQGLLLLDQELTACQSQLTIDPSMDQGHLNDVITSNLYSLACRIHIKALLTHESDETDTVHSLMEEFINNLQHLPPHSPSHNILCWPLVIAGLSAKTSAYQRIIVAKLNNIHEEWKSAVFSKSADFLRELWRRDRVMRRRLAIASGYEYSSTLNGWQDAFHERFGDHHAHRRLSELAMTGSTYTKYISGWACSIVVFQPMRSDSGISNIVLQQSDLLCLSAHATMRDADVQLESKRSASLSLHVIWLGAAYHGHNSRHCSVLHMTACCSDNMRVTTRCDIYIDVNKELAIISMTSKQYPFARDKYVLLGYLVPVGYC</sequence>
<dbReference type="Gene3D" id="4.10.240.10">
    <property type="entry name" value="Zn(2)-C6 fungal-type DNA-binding domain"/>
    <property type="match status" value="1"/>
</dbReference>
<dbReference type="GO" id="GO:0008270">
    <property type="term" value="F:zinc ion binding"/>
    <property type="evidence" value="ECO:0007669"/>
    <property type="project" value="InterPro"/>
</dbReference>
<organism evidence="7 8">
    <name type="scientific">Aspergillus niger ATCC 13496</name>
    <dbReference type="NCBI Taxonomy" id="1353008"/>
    <lineage>
        <taxon>Eukaryota</taxon>
        <taxon>Fungi</taxon>
        <taxon>Dikarya</taxon>
        <taxon>Ascomycota</taxon>
        <taxon>Pezizomycotina</taxon>
        <taxon>Eurotiomycetes</taxon>
        <taxon>Eurotiomycetidae</taxon>
        <taxon>Eurotiales</taxon>
        <taxon>Aspergillaceae</taxon>
        <taxon>Aspergillus</taxon>
        <taxon>Aspergillus subgen. Circumdati</taxon>
    </lineage>
</organism>
<dbReference type="Pfam" id="PF11951">
    <property type="entry name" value="Fungal_trans_2"/>
    <property type="match status" value="1"/>
</dbReference>
<comment type="subcellular location">
    <subcellularLocation>
        <location evidence="1">Nucleus</location>
    </subcellularLocation>
</comment>
<accession>A0A370CBA7</accession>
<dbReference type="Pfam" id="PF00172">
    <property type="entry name" value="Zn_clus"/>
    <property type="match status" value="1"/>
</dbReference>
<name>A0A370CBA7_ASPNG</name>
<dbReference type="Proteomes" id="UP000253845">
    <property type="component" value="Unassembled WGS sequence"/>
</dbReference>
<dbReference type="InterPro" id="IPR036864">
    <property type="entry name" value="Zn2-C6_fun-type_DNA-bd_sf"/>
</dbReference>
<dbReference type="GO" id="GO:0045944">
    <property type="term" value="P:positive regulation of transcription by RNA polymerase II"/>
    <property type="evidence" value="ECO:0007669"/>
    <property type="project" value="TreeGrafter"/>
</dbReference>
<proteinExistence type="predicted"/>
<dbReference type="SUPFAM" id="SSF57701">
    <property type="entry name" value="Zn2/Cys6 DNA-binding domain"/>
    <property type="match status" value="1"/>
</dbReference>
<dbReference type="GO" id="GO:0005634">
    <property type="term" value="C:nucleus"/>
    <property type="evidence" value="ECO:0007669"/>
    <property type="project" value="UniProtKB-SubCell"/>
</dbReference>
<dbReference type="AlphaFoldDB" id="A0A370CBA7"/>
<keyword evidence="3" id="KW-0238">DNA-binding</keyword>
<feature type="domain" description="Zn(2)-C6 fungal-type" evidence="6">
    <location>
        <begin position="24"/>
        <end position="54"/>
    </location>
</feature>
<evidence type="ECO:0000256" key="2">
    <source>
        <dbReference type="ARBA" id="ARBA00023015"/>
    </source>
</evidence>
<evidence type="ECO:0000259" key="6">
    <source>
        <dbReference type="PROSITE" id="PS50048"/>
    </source>
</evidence>
<dbReference type="PANTHER" id="PTHR37534:SF16">
    <property type="entry name" value="ZN(II)2CYS6 TRANSCRIPTION FACTOR (EUROFUNG)-RELATED"/>
    <property type="match status" value="1"/>
</dbReference>
<dbReference type="GO" id="GO:0000976">
    <property type="term" value="F:transcription cis-regulatory region binding"/>
    <property type="evidence" value="ECO:0007669"/>
    <property type="project" value="TreeGrafter"/>
</dbReference>
<reference evidence="7 8" key="1">
    <citation type="submission" date="2018-07" db="EMBL/GenBank/DDBJ databases">
        <title>Section-level genome sequencing of Aspergillus section Nigri to investigate inter- and intra-species variation.</title>
        <authorList>
            <consortium name="DOE Joint Genome Institute"/>
            <person name="Vesth T.C."/>
            <person name="Nybo J.L."/>
            <person name="Theobald S."/>
            <person name="Frisvad J.C."/>
            <person name="Larsen T.O."/>
            <person name="Nielsen K.F."/>
            <person name="Hoof J.B."/>
            <person name="Brandl J."/>
            <person name="Salamov A."/>
            <person name="Riley R."/>
            <person name="Gladden J.M."/>
            <person name="Phatale P."/>
            <person name="Nielsen M.T."/>
            <person name="Lyhne E.K."/>
            <person name="Kogle M.E."/>
            <person name="Strasser K."/>
            <person name="McDonnell E."/>
            <person name="Barry K."/>
            <person name="Clum A."/>
            <person name="Chen C."/>
            <person name="Nolan M."/>
            <person name="Sandor L."/>
            <person name="Kuo A."/>
            <person name="Lipzen A."/>
            <person name="Hainaut M."/>
            <person name="Drula E."/>
            <person name="Tsang A."/>
            <person name="Magnuson J.K."/>
            <person name="Henrissat B."/>
            <person name="Wiebenga A."/>
            <person name="Simmons B.A."/>
            <person name="Makela M.R."/>
            <person name="De vries R.P."/>
            <person name="Grigoriev I.V."/>
            <person name="Mortensen U.H."/>
            <person name="Baker S.E."/>
            <person name="Andersen M.R."/>
        </authorList>
    </citation>
    <scope>NUCLEOTIDE SEQUENCE [LARGE SCALE GENOMIC DNA]</scope>
    <source>
        <strain evidence="7 8">ATCC 13496</strain>
    </source>
</reference>
<gene>
    <name evidence="7" type="ORF">M747DRAFT_273831</name>
</gene>
<keyword evidence="2" id="KW-0805">Transcription regulation</keyword>
<evidence type="ECO:0000256" key="4">
    <source>
        <dbReference type="ARBA" id="ARBA00023163"/>
    </source>
</evidence>
<keyword evidence="4" id="KW-0804">Transcription</keyword>
<evidence type="ECO:0000256" key="3">
    <source>
        <dbReference type="ARBA" id="ARBA00023125"/>
    </source>
</evidence>
<protein>
    <recommendedName>
        <fullName evidence="6">Zn(2)-C6 fungal-type domain-containing protein</fullName>
    </recommendedName>
</protein>
<dbReference type="InterPro" id="IPR021858">
    <property type="entry name" value="Fun_TF"/>
</dbReference>
<dbReference type="CDD" id="cd00067">
    <property type="entry name" value="GAL4"/>
    <property type="match status" value="1"/>
</dbReference>
<evidence type="ECO:0000256" key="5">
    <source>
        <dbReference type="ARBA" id="ARBA00023242"/>
    </source>
</evidence>
<keyword evidence="5" id="KW-0539">Nucleus</keyword>
<dbReference type="VEuPathDB" id="FungiDB:M747DRAFT_273831"/>
<dbReference type="PANTHER" id="PTHR37534">
    <property type="entry name" value="TRANSCRIPTIONAL ACTIVATOR PROTEIN UGA3"/>
    <property type="match status" value="1"/>
</dbReference>
<evidence type="ECO:0000313" key="8">
    <source>
        <dbReference type="Proteomes" id="UP000253845"/>
    </source>
</evidence>
<evidence type="ECO:0000313" key="7">
    <source>
        <dbReference type="EMBL" id="RDH24429.1"/>
    </source>
</evidence>
<evidence type="ECO:0000256" key="1">
    <source>
        <dbReference type="ARBA" id="ARBA00004123"/>
    </source>
</evidence>
<dbReference type="InterPro" id="IPR001138">
    <property type="entry name" value="Zn2Cys6_DnaBD"/>
</dbReference>
<dbReference type="EMBL" id="KZ851902">
    <property type="protein sequence ID" value="RDH24429.1"/>
    <property type="molecule type" value="Genomic_DNA"/>
</dbReference>
<dbReference type="PROSITE" id="PS00463">
    <property type="entry name" value="ZN2_CY6_FUNGAL_1"/>
    <property type="match status" value="1"/>
</dbReference>
<dbReference type="GO" id="GO:0000981">
    <property type="term" value="F:DNA-binding transcription factor activity, RNA polymerase II-specific"/>
    <property type="evidence" value="ECO:0007669"/>
    <property type="project" value="InterPro"/>
</dbReference>